<evidence type="ECO:0000313" key="3">
    <source>
        <dbReference type="Proteomes" id="UP000053825"/>
    </source>
</evidence>
<dbReference type="Proteomes" id="UP000053825">
    <property type="component" value="Unassembled WGS sequence"/>
</dbReference>
<feature type="region of interest" description="Disordered" evidence="1">
    <location>
        <begin position="18"/>
        <end position="46"/>
    </location>
</feature>
<proteinExistence type="predicted"/>
<sequence>MGIWSGLSRQVLAKRVWRREQPEKRGKGETAQSLEGPRPSVVKGMDPIQGAQGALLLSPSSSRLAEANERGFLNDSSTPSFLRFLNESVGRLMVVNFKDSRPIKILDSRLLGTLKTRDSRFMGTVKTQDLSRLEIQDFWEL</sequence>
<gene>
    <name evidence="2" type="ORF">WH47_07750</name>
</gene>
<keyword evidence="3" id="KW-1185">Reference proteome</keyword>
<reference evidence="2 3" key="1">
    <citation type="submission" date="2015-07" db="EMBL/GenBank/DDBJ databases">
        <title>The genome of Habropoda laboriosa.</title>
        <authorList>
            <person name="Pan H."/>
            <person name="Kapheim K."/>
        </authorList>
    </citation>
    <scope>NUCLEOTIDE SEQUENCE [LARGE SCALE GENOMIC DNA]</scope>
    <source>
        <strain evidence="2">0110345459</strain>
    </source>
</reference>
<dbReference type="EMBL" id="KQ414851">
    <property type="protein sequence ID" value="KOC60168.1"/>
    <property type="molecule type" value="Genomic_DNA"/>
</dbReference>
<accession>A0A0L7QNH4</accession>
<name>A0A0L7QNH4_9HYME</name>
<evidence type="ECO:0000256" key="1">
    <source>
        <dbReference type="SAM" id="MobiDB-lite"/>
    </source>
</evidence>
<protein>
    <submittedName>
        <fullName evidence="2">Uncharacterized protein</fullName>
    </submittedName>
</protein>
<organism evidence="2 3">
    <name type="scientific">Habropoda laboriosa</name>
    <dbReference type="NCBI Taxonomy" id="597456"/>
    <lineage>
        <taxon>Eukaryota</taxon>
        <taxon>Metazoa</taxon>
        <taxon>Ecdysozoa</taxon>
        <taxon>Arthropoda</taxon>
        <taxon>Hexapoda</taxon>
        <taxon>Insecta</taxon>
        <taxon>Pterygota</taxon>
        <taxon>Neoptera</taxon>
        <taxon>Endopterygota</taxon>
        <taxon>Hymenoptera</taxon>
        <taxon>Apocrita</taxon>
        <taxon>Aculeata</taxon>
        <taxon>Apoidea</taxon>
        <taxon>Anthophila</taxon>
        <taxon>Apidae</taxon>
        <taxon>Habropoda</taxon>
    </lineage>
</organism>
<evidence type="ECO:0000313" key="2">
    <source>
        <dbReference type="EMBL" id="KOC60168.1"/>
    </source>
</evidence>
<feature type="compositionally biased region" description="Basic and acidic residues" evidence="1">
    <location>
        <begin position="18"/>
        <end position="28"/>
    </location>
</feature>
<dbReference type="AlphaFoldDB" id="A0A0L7QNH4"/>